<gene>
    <name evidence="2" type="ORF">FLO80_16860</name>
</gene>
<protein>
    <recommendedName>
        <fullName evidence="4">Porin family protein</fullName>
    </recommendedName>
</protein>
<evidence type="ECO:0000256" key="1">
    <source>
        <dbReference type="SAM" id="SignalP"/>
    </source>
</evidence>
<dbReference type="EMBL" id="VINQ01000016">
    <property type="protein sequence ID" value="KAA0912079.1"/>
    <property type="molecule type" value="Genomic_DNA"/>
</dbReference>
<dbReference type="RefSeq" id="WP_111367131.1">
    <property type="nucleotide sequence ID" value="NZ_VINQ01000016.1"/>
</dbReference>
<keyword evidence="3" id="KW-1185">Reference proteome</keyword>
<comment type="caution">
    <text evidence="2">The sequence shown here is derived from an EMBL/GenBank/DDBJ whole genome shotgun (WGS) entry which is preliminary data.</text>
</comment>
<reference evidence="2 3" key="1">
    <citation type="submission" date="2019-07" db="EMBL/GenBank/DDBJ databases">
        <title>Aquicoccus porphyridii gen. nov., sp. nov., isolated from a small marine red alga, Porphyridium marinum.</title>
        <authorList>
            <person name="Liu L."/>
        </authorList>
    </citation>
    <scope>NUCLEOTIDE SEQUENCE [LARGE SCALE GENOMIC DNA]</scope>
    <source>
        <strain evidence="2 3">L1 8-17</strain>
    </source>
</reference>
<sequence length="219" mass="23358">MIRAFACLLVACLAASPALAGAWPRTKGEVFLAAATRVVAARAEGPYSIYSNAYLEYGLGDRLTLGLDIGHGISGATKTIAFVQHPLPIRSDRHRFAAQIGVGQISGEVTLRPGFSYGFGFGHASGTGWFAIDSVAEIRLASGRTDYKSDITLGMSHGSRMKSILQVQTGLSHGDPSFIRLAPSLVIRTGARTHLELGMTRGLVGDHRTGLKLGFWRAF</sequence>
<organism evidence="2 3">
    <name type="scientific">Aquicoccus porphyridii</name>
    <dbReference type="NCBI Taxonomy" id="1852029"/>
    <lineage>
        <taxon>Bacteria</taxon>
        <taxon>Pseudomonadati</taxon>
        <taxon>Pseudomonadota</taxon>
        <taxon>Alphaproteobacteria</taxon>
        <taxon>Rhodobacterales</taxon>
        <taxon>Paracoccaceae</taxon>
        <taxon>Aquicoccus</taxon>
    </lineage>
</organism>
<evidence type="ECO:0008006" key="4">
    <source>
        <dbReference type="Google" id="ProtNLM"/>
    </source>
</evidence>
<name>A0A5A9Z4X9_9RHOB</name>
<feature type="signal peptide" evidence="1">
    <location>
        <begin position="1"/>
        <end position="20"/>
    </location>
</feature>
<proteinExistence type="predicted"/>
<keyword evidence="1" id="KW-0732">Signal</keyword>
<evidence type="ECO:0000313" key="3">
    <source>
        <dbReference type="Proteomes" id="UP000325291"/>
    </source>
</evidence>
<dbReference type="AlphaFoldDB" id="A0A5A9Z4X9"/>
<evidence type="ECO:0000313" key="2">
    <source>
        <dbReference type="EMBL" id="KAA0912079.1"/>
    </source>
</evidence>
<accession>A0A5A9Z4X9</accession>
<dbReference type="Proteomes" id="UP000325291">
    <property type="component" value="Unassembled WGS sequence"/>
</dbReference>
<feature type="chain" id="PRO_5022825827" description="Porin family protein" evidence="1">
    <location>
        <begin position="21"/>
        <end position="219"/>
    </location>
</feature>